<keyword evidence="2" id="KW-0547">Nucleotide-binding</keyword>
<organism evidence="7 8">
    <name type="scientific">Prototheca wickerhamii</name>
    <dbReference type="NCBI Taxonomy" id="3111"/>
    <lineage>
        <taxon>Eukaryota</taxon>
        <taxon>Viridiplantae</taxon>
        <taxon>Chlorophyta</taxon>
        <taxon>core chlorophytes</taxon>
        <taxon>Trebouxiophyceae</taxon>
        <taxon>Chlorellales</taxon>
        <taxon>Chlorellaceae</taxon>
        <taxon>Prototheca</taxon>
    </lineage>
</organism>
<feature type="region of interest" description="Disordered" evidence="4">
    <location>
        <begin position="80"/>
        <end position="101"/>
    </location>
</feature>
<dbReference type="GO" id="GO:0005525">
    <property type="term" value="F:GTP binding"/>
    <property type="evidence" value="ECO:0007669"/>
    <property type="project" value="UniProtKB-KW"/>
</dbReference>
<keyword evidence="3" id="KW-0342">GTP-binding</keyword>
<dbReference type="GO" id="GO:0005739">
    <property type="term" value="C:mitochondrion"/>
    <property type="evidence" value="ECO:0007669"/>
    <property type="project" value="TreeGrafter"/>
</dbReference>
<evidence type="ECO:0000256" key="4">
    <source>
        <dbReference type="SAM" id="MobiDB-lite"/>
    </source>
</evidence>
<accession>A0AAD9IGR0</accession>
<protein>
    <submittedName>
        <fullName evidence="7">Uncharacterized protein</fullName>
    </submittedName>
</protein>
<dbReference type="PANTHER" id="PTHR11702">
    <property type="entry name" value="DEVELOPMENTALLY REGULATED GTP-BINDING PROTEIN-RELATED"/>
    <property type="match status" value="1"/>
</dbReference>
<evidence type="ECO:0000259" key="6">
    <source>
        <dbReference type="PROSITE" id="PS51883"/>
    </source>
</evidence>
<comment type="caution">
    <text evidence="7">The sequence shown here is derived from an EMBL/GenBank/DDBJ whole genome shotgun (WGS) entry which is preliminary data.</text>
</comment>
<dbReference type="Proteomes" id="UP001255856">
    <property type="component" value="Unassembled WGS sequence"/>
</dbReference>
<dbReference type="InterPro" id="IPR006073">
    <property type="entry name" value="GTP-bd"/>
</dbReference>
<dbReference type="PROSITE" id="PS51710">
    <property type="entry name" value="G_OBG"/>
    <property type="match status" value="1"/>
</dbReference>
<dbReference type="SUPFAM" id="SSF82051">
    <property type="entry name" value="Obg GTP-binding protein N-terminal domain"/>
    <property type="match status" value="1"/>
</dbReference>
<dbReference type="PIRSF" id="PIRSF002401">
    <property type="entry name" value="GTP_bd_Obg/CgtA"/>
    <property type="match status" value="1"/>
</dbReference>
<feature type="compositionally biased region" description="Basic and acidic residues" evidence="4">
    <location>
        <begin position="217"/>
        <end position="226"/>
    </location>
</feature>
<reference evidence="7" key="1">
    <citation type="submission" date="2021-01" db="EMBL/GenBank/DDBJ databases">
        <authorList>
            <person name="Eckstrom K.M.E."/>
        </authorList>
    </citation>
    <scope>NUCLEOTIDE SEQUENCE</scope>
    <source>
        <strain evidence="7">UVCC 0001</strain>
    </source>
</reference>
<evidence type="ECO:0000313" key="7">
    <source>
        <dbReference type="EMBL" id="KAK2076900.1"/>
    </source>
</evidence>
<dbReference type="Gene3D" id="3.40.50.300">
    <property type="entry name" value="P-loop containing nucleotide triphosphate hydrolases"/>
    <property type="match status" value="1"/>
</dbReference>
<sequence>MLMLRRVFGAAEHAGQRANRLWTGTPSLARRAATSATAEGDDAVDKRYIDRLVVVVQAGKGGSGSSSLAMKMKSLAGVAQLHKGQPGTHGTSKAAHGGRGKDTVVLVPLGTVVSRILEDSSEGEHAAERQDGPLISQAPQEKRGHASAAPSEPAQPVPGTDGEEPEMPAWLLRWRGAYTGSALDEDVADDFDGPATVPREKVGSETEPPSDGNQRALVHEQEDAHSAVEAPLKRRGPRQFNTQFVADLVEEGQEICVARGGRGGIGNAAMKSLPNRPAPRESGPGAPGERHKLLLEMKILADIGLVGLPNAGKSSLLRALTAARPRVGSYAFTTLMPQLGVVDLGWGERMVLADVPGLIAGAARNRGLGHHFLRHIERTRALAYVLDCSAGVYGNPGLRPWKQLELLQAEVRAYSPALAELPAVVLANKVDLLDRPSKIICSIRARTDLPVLGVSAAEGSGLEPVMGALKALWAGDGIGADSSDPDDSAPCPATALDT</sequence>
<dbReference type="InterPro" id="IPR027417">
    <property type="entry name" value="P-loop_NTPase"/>
</dbReference>
<name>A0AAD9IGR0_PROWI</name>
<dbReference type="PROSITE" id="PS51883">
    <property type="entry name" value="OBG"/>
    <property type="match status" value="1"/>
</dbReference>
<dbReference type="InterPro" id="IPR031167">
    <property type="entry name" value="G_OBG"/>
</dbReference>
<feature type="domain" description="Obg" evidence="6">
    <location>
        <begin position="87"/>
        <end position="300"/>
    </location>
</feature>
<evidence type="ECO:0000256" key="2">
    <source>
        <dbReference type="ARBA" id="ARBA00022741"/>
    </source>
</evidence>
<dbReference type="InterPro" id="IPR045086">
    <property type="entry name" value="OBG_GTPase"/>
</dbReference>
<dbReference type="PRINTS" id="PR00326">
    <property type="entry name" value="GTP1OBG"/>
</dbReference>
<dbReference type="EMBL" id="JASFZW010000008">
    <property type="protein sequence ID" value="KAK2076900.1"/>
    <property type="molecule type" value="Genomic_DNA"/>
</dbReference>
<dbReference type="InterPro" id="IPR006169">
    <property type="entry name" value="GTP1_OBG_dom"/>
</dbReference>
<dbReference type="PANTHER" id="PTHR11702:SF31">
    <property type="entry name" value="MITOCHONDRIAL RIBOSOME-ASSOCIATED GTPASE 2"/>
    <property type="match status" value="1"/>
</dbReference>
<dbReference type="CDD" id="cd01898">
    <property type="entry name" value="Obg"/>
    <property type="match status" value="1"/>
</dbReference>
<dbReference type="Pfam" id="PF01018">
    <property type="entry name" value="GTP1_OBG"/>
    <property type="match status" value="1"/>
</dbReference>
<keyword evidence="8" id="KW-1185">Reference proteome</keyword>
<dbReference type="SUPFAM" id="SSF52540">
    <property type="entry name" value="P-loop containing nucleoside triphosphate hydrolases"/>
    <property type="match status" value="1"/>
</dbReference>
<dbReference type="GO" id="GO:0042254">
    <property type="term" value="P:ribosome biogenesis"/>
    <property type="evidence" value="ECO:0007669"/>
    <property type="project" value="UniProtKB-UniRule"/>
</dbReference>
<comment type="similarity">
    <text evidence="1">Belongs to the TRAFAC class OBG-HflX-like GTPase superfamily. OBG GTPase family.</text>
</comment>
<evidence type="ECO:0000259" key="5">
    <source>
        <dbReference type="PROSITE" id="PS51710"/>
    </source>
</evidence>
<evidence type="ECO:0000256" key="1">
    <source>
        <dbReference type="ARBA" id="ARBA00007699"/>
    </source>
</evidence>
<dbReference type="InterPro" id="IPR036726">
    <property type="entry name" value="GTP1_OBG_dom_sf"/>
</dbReference>
<dbReference type="GO" id="GO:0003924">
    <property type="term" value="F:GTPase activity"/>
    <property type="evidence" value="ECO:0007669"/>
    <property type="project" value="InterPro"/>
</dbReference>
<evidence type="ECO:0000313" key="8">
    <source>
        <dbReference type="Proteomes" id="UP001255856"/>
    </source>
</evidence>
<dbReference type="InterPro" id="IPR014100">
    <property type="entry name" value="GTP-bd_Obg/CgtA"/>
</dbReference>
<evidence type="ECO:0000256" key="3">
    <source>
        <dbReference type="ARBA" id="ARBA00023134"/>
    </source>
</evidence>
<dbReference type="Gene3D" id="2.70.210.12">
    <property type="entry name" value="GTP1/OBG domain"/>
    <property type="match status" value="2"/>
</dbReference>
<dbReference type="AlphaFoldDB" id="A0AAD9IGR0"/>
<feature type="region of interest" description="Disordered" evidence="4">
    <location>
        <begin position="185"/>
        <end position="235"/>
    </location>
</feature>
<dbReference type="GO" id="GO:0000287">
    <property type="term" value="F:magnesium ion binding"/>
    <property type="evidence" value="ECO:0007669"/>
    <property type="project" value="InterPro"/>
</dbReference>
<gene>
    <name evidence="7" type="ORF">QBZ16_005128</name>
</gene>
<feature type="domain" description="OBG-type G" evidence="5">
    <location>
        <begin position="301"/>
        <end position="474"/>
    </location>
</feature>
<dbReference type="Pfam" id="PF01926">
    <property type="entry name" value="MMR_HSR1"/>
    <property type="match status" value="1"/>
</dbReference>
<proteinExistence type="inferred from homology"/>
<feature type="region of interest" description="Disordered" evidence="4">
    <location>
        <begin position="139"/>
        <end position="165"/>
    </location>
</feature>